<feature type="transmembrane region" description="Helical" evidence="11">
    <location>
        <begin position="221"/>
        <end position="242"/>
    </location>
</feature>
<evidence type="ECO:0000256" key="3">
    <source>
        <dbReference type="ARBA" id="ARBA00008731"/>
    </source>
</evidence>
<dbReference type="PANTHER" id="PTHR31937:SF2">
    <property type="entry name" value="TRANSMEMBRANE PROTEIN 163"/>
    <property type="match status" value="1"/>
</dbReference>
<keyword evidence="13" id="KW-1185">Reference proteome</keyword>
<evidence type="ECO:0000313" key="12">
    <source>
        <dbReference type="EMBL" id="RMX58250.1"/>
    </source>
</evidence>
<dbReference type="SUPFAM" id="SSF161111">
    <property type="entry name" value="Cation efflux protein transmembrane domain-like"/>
    <property type="match status" value="1"/>
</dbReference>
<evidence type="ECO:0000313" key="13">
    <source>
        <dbReference type="Proteomes" id="UP000275408"/>
    </source>
</evidence>
<dbReference type="OrthoDB" id="5980560at2759"/>
<dbReference type="Proteomes" id="UP000275408">
    <property type="component" value="Unassembled WGS sequence"/>
</dbReference>
<dbReference type="GO" id="GO:0031901">
    <property type="term" value="C:early endosome membrane"/>
    <property type="evidence" value="ECO:0007669"/>
    <property type="project" value="UniProtKB-SubCell"/>
</dbReference>
<gene>
    <name evidence="12" type="ORF">pdam_00000129</name>
</gene>
<evidence type="ECO:0000256" key="2">
    <source>
        <dbReference type="ARBA" id="ARBA00004644"/>
    </source>
</evidence>
<keyword evidence="10" id="KW-0968">Cytoplasmic vesicle</keyword>
<dbReference type="PANTHER" id="PTHR31937">
    <property type="entry name" value="TRANSMEMBRANE PROTEIN 163"/>
    <property type="match status" value="1"/>
</dbReference>
<protein>
    <submittedName>
        <fullName evidence="12">Uncharacterized protein</fullName>
    </submittedName>
</protein>
<evidence type="ECO:0000256" key="6">
    <source>
        <dbReference type="ARBA" id="ARBA00022833"/>
    </source>
</evidence>
<feature type="transmembrane region" description="Helical" evidence="11">
    <location>
        <begin position="84"/>
        <end position="108"/>
    </location>
</feature>
<evidence type="ECO:0000256" key="5">
    <source>
        <dbReference type="ARBA" id="ARBA00022753"/>
    </source>
</evidence>
<comment type="similarity">
    <text evidence="3">Belongs to the TMEM163 family.</text>
</comment>
<reference evidence="12 13" key="1">
    <citation type="journal article" date="2018" name="Sci. Rep.">
        <title>Comparative analysis of the Pocillopora damicornis genome highlights role of immune system in coral evolution.</title>
        <authorList>
            <person name="Cunning R."/>
            <person name="Bay R.A."/>
            <person name="Gillette P."/>
            <person name="Baker A.C."/>
            <person name="Traylor-Knowles N."/>
        </authorList>
    </citation>
    <scope>NUCLEOTIDE SEQUENCE [LARGE SCALE GENOMIC DNA]</scope>
    <source>
        <strain evidence="12">RSMAS</strain>
        <tissue evidence="12">Whole animal</tissue>
    </source>
</reference>
<dbReference type="Gene3D" id="1.20.1510.10">
    <property type="entry name" value="Cation efflux protein transmembrane domain"/>
    <property type="match status" value="1"/>
</dbReference>
<organism evidence="12 13">
    <name type="scientific">Pocillopora damicornis</name>
    <name type="common">Cauliflower coral</name>
    <name type="synonym">Millepora damicornis</name>
    <dbReference type="NCBI Taxonomy" id="46731"/>
    <lineage>
        <taxon>Eukaryota</taxon>
        <taxon>Metazoa</taxon>
        <taxon>Cnidaria</taxon>
        <taxon>Anthozoa</taxon>
        <taxon>Hexacorallia</taxon>
        <taxon>Scleractinia</taxon>
        <taxon>Astrocoeniina</taxon>
        <taxon>Pocilloporidae</taxon>
        <taxon>Pocillopora</taxon>
    </lineage>
</organism>
<dbReference type="EMBL" id="RCHS01000537">
    <property type="protein sequence ID" value="RMX58250.1"/>
    <property type="molecule type" value="Genomic_DNA"/>
</dbReference>
<evidence type="ECO:0000256" key="1">
    <source>
        <dbReference type="ARBA" id="ARBA00004146"/>
    </source>
</evidence>
<keyword evidence="6" id="KW-0862">Zinc</keyword>
<evidence type="ECO:0000256" key="10">
    <source>
        <dbReference type="ARBA" id="ARBA00023329"/>
    </source>
</evidence>
<evidence type="ECO:0000256" key="7">
    <source>
        <dbReference type="ARBA" id="ARBA00022989"/>
    </source>
</evidence>
<keyword evidence="5" id="KW-0967">Endosome</keyword>
<feature type="transmembrane region" description="Helical" evidence="11">
    <location>
        <begin position="254"/>
        <end position="276"/>
    </location>
</feature>
<keyword evidence="4 11" id="KW-0812">Transmembrane</keyword>
<keyword evidence="7 11" id="KW-1133">Transmembrane helix</keyword>
<feature type="transmembrane region" description="Helical" evidence="11">
    <location>
        <begin position="114"/>
        <end position="134"/>
    </location>
</feature>
<proteinExistence type="inferred from homology"/>
<name>A0A3M6UXA2_POCDA</name>
<comment type="caution">
    <text evidence="12">The sequence shown here is derived from an EMBL/GenBank/DDBJ whole genome shotgun (WGS) entry which is preliminary data.</text>
</comment>
<feature type="transmembrane region" description="Helical" evidence="11">
    <location>
        <begin position="155"/>
        <end position="175"/>
    </location>
</feature>
<dbReference type="InterPro" id="IPR027469">
    <property type="entry name" value="Cation_efflux_TMD_sf"/>
</dbReference>
<keyword evidence="8" id="KW-0770">Synapse</keyword>
<sequence>MELARNEPDIGKRQMFPLSSQNTVRGWQSPTHSPKLATNFRAEFNPSGSEGGLDHSPCVSADDIGTNKQESVLEIHERYKWRRAIVAVSVASLITSIFFSAAAFYGTATTDSSSALATALDTLLAVFSTAVVIWRFRDYSNEKVMGPRRERYGSVAFGIAFTFNGLVTIIVSSFNLEDEKRPRHANLLWSALLGFSITYCLLATLEFWISKRYQSSVLVSLCIDDAVTSGLLLGMAISTLLVDQYTYMWYLDHIVAIVLAVVLLASGVKILIDIFVRKELPFQVLG</sequence>
<evidence type="ECO:0000256" key="9">
    <source>
        <dbReference type="ARBA" id="ARBA00023136"/>
    </source>
</evidence>
<dbReference type="InterPro" id="IPR026765">
    <property type="entry name" value="Tmem163"/>
</dbReference>
<dbReference type="GO" id="GO:0030672">
    <property type="term" value="C:synaptic vesicle membrane"/>
    <property type="evidence" value="ECO:0007669"/>
    <property type="project" value="UniProtKB-SubCell"/>
</dbReference>
<dbReference type="AlphaFoldDB" id="A0A3M6UXA2"/>
<comment type="subcellular location">
    <subcellularLocation>
        <location evidence="2">Cytoplasmic vesicle</location>
        <location evidence="2">Secretory vesicle</location>
        <location evidence="2">Synaptic vesicle membrane</location>
        <topology evidence="2">Multi-pass membrane protein</topology>
    </subcellularLocation>
    <subcellularLocation>
        <location evidence="1">Early endosome membrane</location>
    </subcellularLocation>
</comment>
<evidence type="ECO:0000256" key="4">
    <source>
        <dbReference type="ARBA" id="ARBA00022692"/>
    </source>
</evidence>
<evidence type="ECO:0000256" key="11">
    <source>
        <dbReference type="SAM" id="Phobius"/>
    </source>
</evidence>
<accession>A0A3M6UXA2</accession>
<dbReference type="GO" id="GO:0008324">
    <property type="term" value="F:monoatomic cation transmembrane transporter activity"/>
    <property type="evidence" value="ECO:0007669"/>
    <property type="project" value="InterPro"/>
</dbReference>
<keyword evidence="9 11" id="KW-0472">Membrane</keyword>
<feature type="transmembrane region" description="Helical" evidence="11">
    <location>
        <begin position="187"/>
        <end position="209"/>
    </location>
</feature>
<evidence type="ECO:0000256" key="8">
    <source>
        <dbReference type="ARBA" id="ARBA00023018"/>
    </source>
</evidence>